<accession>A0A8H2X771</accession>
<dbReference type="Pfam" id="PF05011">
    <property type="entry name" value="DBR1"/>
    <property type="match status" value="1"/>
</dbReference>
<feature type="compositionally biased region" description="Polar residues" evidence="13">
    <location>
        <begin position="355"/>
        <end position="368"/>
    </location>
</feature>
<evidence type="ECO:0000313" key="16">
    <source>
        <dbReference type="Proteomes" id="UP000663826"/>
    </source>
</evidence>
<comment type="cofactor">
    <cofactor evidence="3">
        <name>Fe(2+)</name>
        <dbReference type="ChEBI" id="CHEBI:29033"/>
    </cofactor>
</comment>
<dbReference type="CDD" id="cd00844">
    <property type="entry name" value="MPP_Dbr1_N"/>
    <property type="match status" value="1"/>
</dbReference>
<dbReference type="PANTHER" id="PTHR12849">
    <property type="entry name" value="RNA LARIAT DEBRANCHING ENZYME"/>
    <property type="match status" value="1"/>
</dbReference>
<evidence type="ECO:0000256" key="2">
    <source>
        <dbReference type="ARBA" id="ARBA00001947"/>
    </source>
</evidence>
<feature type="region of interest" description="Disordered" evidence="13">
    <location>
        <begin position="355"/>
        <end position="374"/>
    </location>
</feature>
<comment type="subcellular location">
    <subcellularLocation>
        <location evidence="4">Nucleus</location>
    </subcellularLocation>
</comment>
<protein>
    <recommendedName>
        <fullName evidence="14">Lariat debranching enzyme C-terminal domain-containing protein</fullName>
    </recommendedName>
</protein>
<evidence type="ECO:0000256" key="5">
    <source>
        <dbReference type="ARBA" id="ARBA00006045"/>
    </source>
</evidence>
<dbReference type="GO" id="GO:0000398">
    <property type="term" value="P:mRNA splicing, via spliceosome"/>
    <property type="evidence" value="ECO:0007669"/>
    <property type="project" value="TreeGrafter"/>
</dbReference>
<keyword evidence="11" id="KW-0464">Manganese</keyword>
<dbReference type="InterPro" id="IPR007708">
    <property type="entry name" value="DBR1_C"/>
</dbReference>
<proteinExistence type="inferred from homology"/>
<keyword evidence="10" id="KW-0408">Iron</keyword>
<sequence length="525" mass="58853">EITIRYNHKLSDGAIFQVAVAGCCHGHLDATYKQINDLENRNNYKVDLLLINGDFQAIRNHQDLLCMSVPDKYKKLGAFYKWVVFGLSGCNLTQIWTRYYTGEEKASVLTIVIGGNHEASNYMWELYHGGWLAPNIYYTGGSGCVKVGDLRIAGASGIYHEKDYRLGHHERMPYDKSNLRSAYHVRFYDVMKLRQLSSPDVFMSHDWPVDITRYGDVAGLLKRKPFFKSDIEKGELGSPPMMDLLRSLRPSYWFSAHLHCKFEALVNHEPEAGESSVPSLGQTSAVPAEAEMYLSGGTVGTANPDEIQLDDLDDTLESYPPLAANPSQSMESGPKSNPDEILIEDDEGSMNAAQVSSESTTQVNSSDNVRPGKAEGIQRMARGTRFLALDKCLPGRQYLHVLDIDPATPGSDRRTSPPTLTYDREWLAISRALHPFLSTERHQTALPPVWDLAPLIQESQRWVDENIGEREIRLVQEFTMTAPGPVNTDPRPARNLRPPPWYTNPQTEAFCAMLGLENKVNPPPV</sequence>
<dbReference type="SMART" id="SM01124">
    <property type="entry name" value="DBR1"/>
    <property type="match status" value="1"/>
</dbReference>
<evidence type="ECO:0000256" key="13">
    <source>
        <dbReference type="SAM" id="MobiDB-lite"/>
    </source>
</evidence>
<keyword evidence="6" id="KW-0507">mRNA processing</keyword>
<comment type="similarity">
    <text evidence="5">Belongs to the lariat debranching enzyme family.</text>
</comment>
<comment type="caution">
    <text evidence="15">The sequence shown here is derived from an EMBL/GenBank/DDBJ whole genome shotgun (WGS) entry which is preliminary data.</text>
</comment>
<feature type="non-terminal residue" evidence="15">
    <location>
        <position position="1"/>
    </location>
</feature>
<dbReference type="InterPro" id="IPR041816">
    <property type="entry name" value="Dbr1_N"/>
</dbReference>
<reference evidence="15" key="1">
    <citation type="submission" date="2021-01" db="EMBL/GenBank/DDBJ databases">
        <authorList>
            <person name="Kaushik A."/>
        </authorList>
    </citation>
    <scope>NUCLEOTIDE SEQUENCE</scope>
    <source>
        <strain evidence="15">AG1-1B</strain>
    </source>
</reference>
<feature type="domain" description="Lariat debranching enzyme C-terminal" evidence="14">
    <location>
        <begin position="370"/>
        <end position="520"/>
    </location>
</feature>
<evidence type="ECO:0000256" key="10">
    <source>
        <dbReference type="ARBA" id="ARBA00023004"/>
    </source>
</evidence>
<dbReference type="Proteomes" id="UP000663826">
    <property type="component" value="Unassembled WGS sequence"/>
</dbReference>
<dbReference type="PANTHER" id="PTHR12849:SF0">
    <property type="entry name" value="LARIAT DEBRANCHING ENZYME"/>
    <property type="match status" value="1"/>
</dbReference>
<dbReference type="Pfam" id="PF00149">
    <property type="entry name" value="Metallophos"/>
    <property type="match status" value="1"/>
</dbReference>
<evidence type="ECO:0000313" key="15">
    <source>
        <dbReference type="EMBL" id="CAE6417890.1"/>
    </source>
</evidence>
<organism evidence="15 16">
    <name type="scientific">Rhizoctonia solani</name>
    <dbReference type="NCBI Taxonomy" id="456999"/>
    <lineage>
        <taxon>Eukaryota</taxon>
        <taxon>Fungi</taxon>
        <taxon>Dikarya</taxon>
        <taxon>Basidiomycota</taxon>
        <taxon>Agaricomycotina</taxon>
        <taxon>Agaricomycetes</taxon>
        <taxon>Cantharellales</taxon>
        <taxon>Ceratobasidiaceae</taxon>
        <taxon>Rhizoctonia</taxon>
    </lineage>
</organism>
<dbReference type="GO" id="GO:0005634">
    <property type="term" value="C:nucleus"/>
    <property type="evidence" value="ECO:0007669"/>
    <property type="project" value="UniProtKB-SubCell"/>
</dbReference>
<comment type="cofactor">
    <cofactor evidence="2">
        <name>Zn(2+)</name>
        <dbReference type="ChEBI" id="CHEBI:29105"/>
    </cofactor>
</comment>
<keyword evidence="12" id="KW-0539">Nucleus</keyword>
<dbReference type="InterPro" id="IPR029052">
    <property type="entry name" value="Metallo-depent_PP-like"/>
</dbReference>
<evidence type="ECO:0000256" key="9">
    <source>
        <dbReference type="ARBA" id="ARBA00022833"/>
    </source>
</evidence>
<evidence type="ECO:0000259" key="14">
    <source>
        <dbReference type="SMART" id="SM01124"/>
    </source>
</evidence>
<comment type="cofactor">
    <cofactor evidence="1">
        <name>Mn(2+)</name>
        <dbReference type="ChEBI" id="CHEBI:29035"/>
    </cofactor>
</comment>
<dbReference type="InterPro" id="IPR004843">
    <property type="entry name" value="Calcineurin-like_PHP"/>
</dbReference>
<evidence type="ECO:0000256" key="7">
    <source>
        <dbReference type="ARBA" id="ARBA00022723"/>
    </source>
</evidence>
<dbReference type="SUPFAM" id="SSF56300">
    <property type="entry name" value="Metallo-dependent phosphatases"/>
    <property type="match status" value="1"/>
</dbReference>
<dbReference type="GO" id="GO:0008419">
    <property type="term" value="F:RNA lariat debranching enzyme activity"/>
    <property type="evidence" value="ECO:0007669"/>
    <property type="project" value="UniProtKB-ARBA"/>
</dbReference>
<evidence type="ECO:0000256" key="3">
    <source>
        <dbReference type="ARBA" id="ARBA00001954"/>
    </source>
</evidence>
<feature type="region of interest" description="Disordered" evidence="13">
    <location>
        <begin position="316"/>
        <end position="342"/>
    </location>
</feature>
<evidence type="ECO:0000256" key="1">
    <source>
        <dbReference type="ARBA" id="ARBA00001936"/>
    </source>
</evidence>
<evidence type="ECO:0000256" key="12">
    <source>
        <dbReference type="ARBA" id="ARBA00023242"/>
    </source>
</evidence>
<gene>
    <name evidence="15" type="ORF">RDB_LOCUS45276</name>
</gene>
<evidence type="ECO:0000256" key="8">
    <source>
        <dbReference type="ARBA" id="ARBA00022801"/>
    </source>
</evidence>
<name>A0A8H2X771_9AGAM</name>
<feature type="compositionally biased region" description="Polar residues" evidence="13">
    <location>
        <begin position="325"/>
        <end position="335"/>
    </location>
</feature>
<dbReference type="EMBL" id="CAJMWQ010000975">
    <property type="protein sequence ID" value="CAE6417890.1"/>
    <property type="molecule type" value="Genomic_DNA"/>
</dbReference>
<keyword evidence="9" id="KW-0862">Zinc</keyword>
<dbReference type="GO" id="GO:0046872">
    <property type="term" value="F:metal ion binding"/>
    <property type="evidence" value="ECO:0007669"/>
    <property type="project" value="UniProtKB-KW"/>
</dbReference>
<keyword evidence="7" id="KW-0479">Metal-binding</keyword>
<evidence type="ECO:0000256" key="4">
    <source>
        <dbReference type="ARBA" id="ARBA00004123"/>
    </source>
</evidence>
<dbReference type="AlphaFoldDB" id="A0A8H2X771"/>
<keyword evidence="8" id="KW-0378">Hydrolase</keyword>
<evidence type="ECO:0000256" key="6">
    <source>
        <dbReference type="ARBA" id="ARBA00022664"/>
    </source>
</evidence>
<evidence type="ECO:0000256" key="11">
    <source>
        <dbReference type="ARBA" id="ARBA00023211"/>
    </source>
</evidence>